<gene>
    <name evidence="1" type="ORF">ABRY94_13130</name>
</gene>
<organism evidence="1">
    <name type="scientific">Castellaniella ginsengisoli</name>
    <dbReference type="NCBI Taxonomy" id="546114"/>
    <lineage>
        <taxon>Bacteria</taxon>
        <taxon>Pseudomonadati</taxon>
        <taxon>Pseudomonadota</taxon>
        <taxon>Betaproteobacteria</taxon>
        <taxon>Burkholderiales</taxon>
        <taxon>Alcaligenaceae</taxon>
        <taxon>Castellaniella</taxon>
    </lineage>
</organism>
<accession>A0AB39ERN6</accession>
<name>A0AB39ERN6_9BURK</name>
<reference evidence="1" key="1">
    <citation type="submission" date="2024-05" db="EMBL/GenBank/DDBJ databases">
        <authorList>
            <person name="Luo Y.-C."/>
            <person name="Nicholds J."/>
            <person name="Mortimer T."/>
            <person name="Maboni G."/>
        </authorList>
    </citation>
    <scope>NUCLEOTIDE SEQUENCE</scope>
    <source>
        <strain evidence="1">144863</strain>
    </source>
</reference>
<sequence>MSNTTDERFTDLSDPENELEYQLDPAKPLVLLLGWVDHEGILSSLKASGQQYKKKLLDSLPKNWESIVDLFSEFKVTAVVGKIPAHVLSLVTNERYIDVRERLFAAVGAIPNQIFMFEDIIEGEQKDKFREEYAPYPSREVMEAAVVYLQEHGVQIIPYTTRAEVTVLAEAFLDDINRNLIFRMYVPSGRLWAAEADRFLQLFQDYLTRVEQLEVRLDQKRTEHGVVYEFHGYPPAGQNDLEADFQEFSRIMALFEVDSDTAAKLLAEKGTNVQEIARLISKYSKEAKRLQLDIRHEAEAKSVSIRHRLESELLDLDPTPEEWEKIQVLVNGAIPRHGGIASDILALGSVAAPLTTASVQVTYNVRPQFIGTVNGVIAEEINGNQHFEPEHHQLMELIALHGADRSKELETAVYEIADRGIEKVGRLRAKQKLIAFLVECGKKTGDVAFGVLQTYIEKQLGL</sequence>
<evidence type="ECO:0000313" key="1">
    <source>
        <dbReference type="EMBL" id="XDJ68999.1"/>
    </source>
</evidence>
<dbReference type="RefSeq" id="WP_368655457.1">
    <property type="nucleotide sequence ID" value="NZ_CP158262.1"/>
</dbReference>
<dbReference type="EMBL" id="CP158262">
    <property type="protein sequence ID" value="XDJ68999.1"/>
    <property type="molecule type" value="Genomic_DNA"/>
</dbReference>
<proteinExistence type="predicted"/>
<dbReference type="AlphaFoldDB" id="A0AB39ERN6"/>
<protein>
    <submittedName>
        <fullName evidence="1">Uncharacterized protein</fullName>
    </submittedName>
</protein>